<evidence type="ECO:0000259" key="3">
    <source>
        <dbReference type="SMART" id="SM00322"/>
    </source>
</evidence>
<evidence type="ECO:0000256" key="2">
    <source>
        <dbReference type="PROSITE-ProRule" id="PRU00117"/>
    </source>
</evidence>
<dbReference type="Gene3D" id="3.30.1370.10">
    <property type="entry name" value="K Homology domain, type 1"/>
    <property type="match status" value="1"/>
</dbReference>
<protein>
    <recommendedName>
        <fullName evidence="3">K Homology domain-containing protein</fullName>
    </recommendedName>
</protein>
<keyword evidence="5" id="KW-1185">Reference proteome</keyword>
<dbReference type="SUPFAM" id="SSF56112">
    <property type="entry name" value="Protein kinase-like (PK-like)"/>
    <property type="match status" value="1"/>
</dbReference>
<evidence type="ECO:0000313" key="5">
    <source>
        <dbReference type="Proteomes" id="UP000187203"/>
    </source>
</evidence>
<dbReference type="AlphaFoldDB" id="A0A1R3KKW8"/>
<dbReference type="InterPro" id="IPR036612">
    <property type="entry name" value="KH_dom_type_1_sf"/>
</dbReference>
<keyword evidence="2" id="KW-0694">RNA-binding</keyword>
<evidence type="ECO:0000256" key="1">
    <source>
        <dbReference type="ARBA" id="ARBA00022737"/>
    </source>
</evidence>
<dbReference type="PROSITE" id="PS50084">
    <property type="entry name" value="KH_TYPE_1"/>
    <property type="match status" value="1"/>
</dbReference>
<dbReference type="InterPro" id="IPR004088">
    <property type="entry name" value="KH_dom_type_1"/>
</dbReference>
<dbReference type="InterPro" id="IPR004087">
    <property type="entry name" value="KH_dom"/>
</dbReference>
<organism evidence="4 5">
    <name type="scientific">Corchorus olitorius</name>
    <dbReference type="NCBI Taxonomy" id="93759"/>
    <lineage>
        <taxon>Eukaryota</taxon>
        <taxon>Viridiplantae</taxon>
        <taxon>Streptophyta</taxon>
        <taxon>Embryophyta</taxon>
        <taxon>Tracheophyta</taxon>
        <taxon>Spermatophyta</taxon>
        <taxon>Magnoliopsida</taxon>
        <taxon>eudicotyledons</taxon>
        <taxon>Gunneridae</taxon>
        <taxon>Pentapetalae</taxon>
        <taxon>rosids</taxon>
        <taxon>malvids</taxon>
        <taxon>Malvales</taxon>
        <taxon>Malvaceae</taxon>
        <taxon>Grewioideae</taxon>
        <taxon>Apeibeae</taxon>
        <taxon>Corchorus</taxon>
    </lineage>
</organism>
<dbReference type="PANTHER" id="PTHR10288">
    <property type="entry name" value="KH DOMAIN CONTAINING RNA BINDING PROTEIN"/>
    <property type="match status" value="1"/>
</dbReference>
<dbReference type="Gene3D" id="3.30.200.20">
    <property type="entry name" value="Phosphorylase Kinase, domain 1"/>
    <property type="match status" value="1"/>
</dbReference>
<dbReference type="OrthoDB" id="442947at2759"/>
<accession>A0A1R3KKW8</accession>
<dbReference type="SMART" id="SM00322">
    <property type="entry name" value="KH"/>
    <property type="match status" value="1"/>
</dbReference>
<feature type="domain" description="K Homology" evidence="3">
    <location>
        <begin position="1"/>
        <end position="65"/>
    </location>
</feature>
<dbReference type="GO" id="GO:0003723">
    <property type="term" value="F:RNA binding"/>
    <property type="evidence" value="ECO:0007669"/>
    <property type="project" value="UniProtKB-UniRule"/>
</dbReference>
<sequence length="281" mass="30669">MQIPFSYAEDIIGIGGANIAHIRRASGAVITVQESRGQFDEITVEIKGSSSQVQIAQQLIQSALAFACLVLHTQEFMSQEKDPVMSSSYGDTSYGSLFSQLGSTSYSSSLPTQPYGGYGGSSSVEANSNEYCSFGFIAEDSRFQPEATKSIGTLGRLFRGKYQGDEEVAVKILERPSDADMAQKMEQQLQFAQEVTILSELNHPNQKSVRSMPLYLILKQALDVASCNTGGCRRRGCPVGLNYTEKVEVAYFVLDGGRKATHSQPLRARYRSTTPQIKGIS</sequence>
<evidence type="ECO:0000313" key="4">
    <source>
        <dbReference type="EMBL" id="OMP07730.1"/>
    </source>
</evidence>
<proteinExistence type="predicted"/>
<gene>
    <name evidence="4" type="ORF">COLO4_07097</name>
</gene>
<dbReference type="Pfam" id="PF00013">
    <property type="entry name" value="KH_1"/>
    <property type="match status" value="1"/>
</dbReference>
<dbReference type="EMBL" id="AWUE01013078">
    <property type="protein sequence ID" value="OMP07730.1"/>
    <property type="molecule type" value="Genomic_DNA"/>
</dbReference>
<dbReference type="InterPro" id="IPR011009">
    <property type="entry name" value="Kinase-like_dom_sf"/>
</dbReference>
<dbReference type="STRING" id="93759.A0A1R3KKW8"/>
<keyword evidence="1" id="KW-0677">Repeat</keyword>
<reference evidence="5" key="1">
    <citation type="submission" date="2013-09" db="EMBL/GenBank/DDBJ databases">
        <title>Corchorus olitorius genome sequencing.</title>
        <authorList>
            <person name="Alam M."/>
            <person name="Haque M.S."/>
            <person name="Islam M.S."/>
            <person name="Emdad E.M."/>
            <person name="Islam M.M."/>
            <person name="Ahmed B."/>
            <person name="Halim A."/>
            <person name="Hossen Q.M.M."/>
            <person name="Hossain M.Z."/>
            <person name="Ahmed R."/>
            <person name="Khan M.M."/>
            <person name="Islam R."/>
            <person name="Rashid M.M."/>
            <person name="Khan S.A."/>
            <person name="Rahman M.S."/>
            <person name="Alam M."/>
            <person name="Yahiya A.S."/>
            <person name="Khan M.S."/>
            <person name="Azam M.S."/>
            <person name="Haque T."/>
            <person name="Lashkar M.Z.H."/>
            <person name="Akhand A.I."/>
            <person name="Morshed G."/>
            <person name="Roy S."/>
            <person name="Uddin K.S."/>
            <person name="Rabeya T."/>
            <person name="Hossain A.S."/>
            <person name="Chowdhury A."/>
            <person name="Snigdha A.R."/>
            <person name="Mortoza M.S."/>
            <person name="Matin S.A."/>
            <person name="Hoque S.M.E."/>
            <person name="Islam M.K."/>
            <person name="Roy D.K."/>
            <person name="Haider R."/>
            <person name="Moosa M.M."/>
            <person name="Elias S.M."/>
            <person name="Hasan A.M."/>
            <person name="Jahan S."/>
            <person name="Shafiuddin M."/>
            <person name="Mahmood N."/>
            <person name="Shommy N.S."/>
        </authorList>
    </citation>
    <scope>NUCLEOTIDE SEQUENCE [LARGE SCALE GENOMIC DNA]</scope>
    <source>
        <strain evidence="5">cv. O-4</strain>
    </source>
</reference>
<comment type="caution">
    <text evidence="4">The sequence shown here is derived from an EMBL/GenBank/DDBJ whole genome shotgun (WGS) entry which is preliminary data.</text>
</comment>
<dbReference type="SUPFAM" id="SSF54791">
    <property type="entry name" value="Eukaryotic type KH-domain (KH-domain type I)"/>
    <property type="match status" value="1"/>
</dbReference>
<name>A0A1R3KKW8_9ROSI</name>
<dbReference type="Proteomes" id="UP000187203">
    <property type="component" value="Unassembled WGS sequence"/>
</dbReference>